<dbReference type="Proteomes" id="UP000245667">
    <property type="component" value="Unassembled WGS sequence"/>
</dbReference>
<evidence type="ECO:0000313" key="1">
    <source>
        <dbReference type="EMBL" id="PWK21549.1"/>
    </source>
</evidence>
<organism evidence="1 2">
    <name type="scientific">Maribacter polysiphoniae</name>
    <dbReference type="NCBI Taxonomy" id="429344"/>
    <lineage>
        <taxon>Bacteria</taxon>
        <taxon>Pseudomonadati</taxon>
        <taxon>Bacteroidota</taxon>
        <taxon>Flavobacteriia</taxon>
        <taxon>Flavobacteriales</taxon>
        <taxon>Flavobacteriaceae</taxon>
        <taxon>Maribacter</taxon>
    </lineage>
</organism>
<accession>A0A316DWI7</accession>
<gene>
    <name evidence="1" type="ORF">LX92_03700</name>
</gene>
<comment type="caution">
    <text evidence="1">The sequence shown here is derived from an EMBL/GenBank/DDBJ whole genome shotgun (WGS) entry which is preliminary data.</text>
</comment>
<evidence type="ECO:0000313" key="2">
    <source>
        <dbReference type="Proteomes" id="UP000245667"/>
    </source>
</evidence>
<proteinExistence type="predicted"/>
<dbReference type="AlphaFoldDB" id="A0A316DWI7"/>
<name>A0A316DWI7_9FLAO</name>
<reference evidence="1 2" key="1">
    <citation type="submission" date="2018-05" db="EMBL/GenBank/DDBJ databases">
        <title>Genomic Encyclopedia of Archaeal and Bacterial Type Strains, Phase II (KMG-II): from individual species to whole genera.</title>
        <authorList>
            <person name="Goeker M."/>
        </authorList>
    </citation>
    <scope>NUCLEOTIDE SEQUENCE [LARGE SCALE GENOMIC DNA]</scope>
    <source>
        <strain evidence="1 2">DSM 23514</strain>
    </source>
</reference>
<sequence length="147" mass="16845">MIRSQVMIHKLYVLITFLLFLTALVSAQELSTTGTKVVIVIDSKTNGIERIGLFGDFEKMDRKKILDTYPNKKFYMGLLKGTYRRHDNTIVLLNDTVVTIYTHKQMFVEDEFPMEEWSIANPQIMGEAKAKVLSSKKGQIIIKIEGN</sequence>
<protein>
    <submittedName>
        <fullName evidence="1">Uncharacterized protein</fullName>
    </submittedName>
</protein>
<dbReference type="EMBL" id="QGGQ01000011">
    <property type="protein sequence ID" value="PWK21549.1"/>
    <property type="molecule type" value="Genomic_DNA"/>
</dbReference>